<keyword evidence="1" id="KW-0378">Hydrolase</keyword>
<evidence type="ECO:0000256" key="1">
    <source>
        <dbReference type="ARBA" id="ARBA00022801"/>
    </source>
</evidence>
<feature type="compositionally biased region" description="Low complexity" evidence="2">
    <location>
        <begin position="49"/>
        <end position="65"/>
    </location>
</feature>
<dbReference type="EMBL" id="CP157484">
    <property type="protein sequence ID" value="XBO40441.1"/>
    <property type="molecule type" value="Genomic_DNA"/>
</dbReference>
<gene>
    <name evidence="4" type="ORF">ABEG18_06650</name>
</gene>
<proteinExistence type="predicted"/>
<dbReference type="InterPro" id="IPR006311">
    <property type="entry name" value="TAT_signal"/>
</dbReference>
<dbReference type="InterPro" id="IPR013658">
    <property type="entry name" value="SGL"/>
</dbReference>
<protein>
    <submittedName>
        <fullName evidence="4">SMP-30/gluconolactonase/LRE family protein</fullName>
    </submittedName>
</protein>
<accession>A0AAU7JJ65</accession>
<reference evidence="4" key="1">
    <citation type="submission" date="2024-05" db="EMBL/GenBank/DDBJ databases">
        <authorList>
            <person name="Kim S."/>
            <person name="Heo J."/>
            <person name="Choi H."/>
            <person name="Choi Y."/>
            <person name="Kwon S.-W."/>
            <person name="Kim Y."/>
        </authorList>
    </citation>
    <scope>NUCLEOTIDE SEQUENCE</scope>
    <source>
        <strain evidence="4">KACC 23698</strain>
    </source>
</reference>
<name>A0AAU7JJ65_9HYPH</name>
<dbReference type="RefSeq" id="WP_406857301.1">
    <property type="nucleotide sequence ID" value="NZ_CP157484.1"/>
</dbReference>
<dbReference type="AlphaFoldDB" id="A0AAU7JJ65"/>
<dbReference type="PROSITE" id="PS51318">
    <property type="entry name" value="TAT"/>
    <property type="match status" value="1"/>
</dbReference>
<evidence type="ECO:0000313" key="4">
    <source>
        <dbReference type="EMBL" id="XBO40441.1"/>
    </source>
</evidence>
<evidence type="ECO:0000259" key="3">
    <source>
        <dbReference type="Pfam" id="PF08450"/>
    </source>
</evidence>
<dbReference type="PANTHER" id="PTHR47572:SF4">
    <property type="entry name" value="LACTONASE DRP35"/>
    <property type="match status" value="1"/>
</dbReference>
<dbReference type="Pfam" id="PF08450">
    <property type="entry name" value="SGL"/>
    <property type="match status" value="1"/>
</dbReference>
<dbReference type="InterPro" id="IPR011042">
    <property type="entry name" value="6-blade_b-propeller_TolB-like"/>
</dbReference>
<dbReference type="InterPro" id="IPR051262">
    <property type="entry name" value="SMP-30/CGR1_Lactonase"/>
</dbReference>
<sequence length="419" mass="45182">MTFDARDPKVFAIDDDQKLSRRSLVGAMGAGALGLGAAALGARPALAQTQTTVRPTPPTTITNPPRDFSPQGAPTTYFSDPDILSVDPSFDAYVQPNSAIQRLWTGALWAEGPAWNAQGRYLVWSDIPNNRQMRWMEDDGHVSVFRLPSNNSNGNSFDFQGRQLSCEHLTRRVVRYENDGSVTVLADNYQGKRLNSPNDVVAHPDGSYWFTDPPYGGQLYEGAPDAAGGASNEAGRLKSRLGQAAGMGESKRELPTQCYRIDPSGRLDMVVTEEQVPDPNGLCFSPDFKKLYVCSTGKGPGDKGPGGKGEVYVFDVGADNKLSNRKLFSDFMVDGVKCGPDGIRADVDGNLWVSSNAGRAVGYNGVTVWTPDGKLIGRIRLPEVCGNICFGGPKRNRLFMAASQSIYAVFVNTQGAAPA</sequence>
<dbReference type="Gene3D" id="2.120.10.30">
    <property type="entry name" value="TolB, C-terminal domain"/>
    <property type="match status" value="1"/>
</dbReference>
<feature type="region of interest" description="Disordered" evidence="2">
    <location>
        <begin position="49"/>
        <end position="71"/>
    </location>
</feature>
<dbReference type="GO" id="GO:0016787">
    <property type="term" value="F:hydrolase activity"/>
    <property type="evidence" value="ECO:0007669"/>
    <property type="project" value="UniProtKB-KW"/>
</dbReference>
<dbReference type="PANTHER" id="PTHR47572">
    <property type="entry name" value="LIPOPROTEIN-RELATED"/>
    <property type="match status" value="1"/>
</dbReference>
<evidence type="ECO:0000256" key="2">
    <source>
        <dbReference type="SAM" id="MobiDB-lite"/>
    </source>
</evidence>
<organism evidence="4">
    <name type="scientific">Alsobacter sp. KACC 23698</name>
    <dbReference type="NCBI Taxonomy" id="3149229"/>
    <lineage>
        <taxon>Bacteria</taxon>
        <taxon>Pseudomonadati</taxon>
        <taxon>Pseudomonadota</taxon>
        <taxon>Alphaproteobacteria</taxon>
        <taxon>Hyphomicrobiales</taxon>
        <taxon>Alsobacteraceae</taxon>
        <taxon>Alsobacter</taxon>
    </lineage>
</organism>
<dbReference type="SUPFAM" id="SSF63829">
    <property type="entry name" value="Calcium-dependent phosphotriesterase"/>
    <property type="match status" value="1"/>
</dbReference>
<feature type="domain" description="SMP-30/Gluconolactonase/LRE-like region" evidence="3">
    <location>
        <begin position="109"/>
        <end position="403"/>
    </location>
</feature>